<accession>A0A1F5FHI0</accession>
<proteinExistence type="predicted"/>
<sequence>MSMILHNSCFSFFRGGDRIVEERLSGQYALLFRHPITHDGRRLQMTSMLFYRRLDVVLATALEVIGIASLTRPLPYPIRIPQNLLVWPEAGFARQSVSSAQDFFLQMLQQVYGPKMTDRLDSDYTVCVDAHLLDAKSQQQLAASIQRSSAHCLLILPPGVKTPAAFIPLVRRQLEVYVSPSPSPLVAADIEEIFIHRGIHTVTLTGAGPRLFPSVIAAADILLDQTDFTGFVPYTDRQRYASEHTCVFEPHFAADWFVRPGNLESITLNYLQSMGFLTDPVPGQYTLDGGFAAKPYMEPVTS</sequence>
<organism evidence="1 2">
    <name type="scientific">Candidatus Collierbacteria bacterium RIFOXYB1_FULL_49_13</name>
    <dbReference type="NCBI Taxonomy" id="1817728"/>
    <lineage>
        <taxon>Bacteria</taxon>
        <taxon>Candidatus Collieribacteriota</taxon>
    </lineage>
</organism>
<dbReference type="AlphaFoldDB" id="A0A1F5FHI0"/>
<comment type="caution">
    <text evidence="1">The sequence shown here is derived from an EMBL/GenBank/DDBJ whole genome shotgun (WGS) entry which is preliminary data.</text>
</comment>
<name>A0A1F5FHI0_9BACT</name>
<evidence type="ECO:0000313" key="2">
    <source>
        <dbReference type="Proteomes" id="UP000176682"/>
    </source>
</evidence>
<gene>
    <name evidence="1" type="ORF">A2368_00885</name>
</gene>
<evidence type="ECO:0000313" key="1">
    <source>
        <dbReference type="EMBL" id="OGD79105.1"/>
    </source>
</evidence>
<dbReference type="Proteomes" id="UP000176682">
    <property type="component" value="Unassembled WGS sequence"/>
</dbReference>
<dbReference type="EMBL" id="MFAM01000026">
    <property type="protein sequence ID" value="OGD79105.1"/>
    <property type="molecule type" value="Genomic_DNA"/>
</dbReference>
<reference evidence="1 2" key="1">
    <citation type="journal article" date="2016" name="Nat. Commun.">
        <title>Thousands of microbial genomes shed light on interconnected biogeochemical processes in an aquifer system.</title>
        <authorList>
            <person name="Anantharaman K."/>
            <person name="Brown C.T."/>
            <person name="Hug L.A."/>
            <person name="Sharon I."/>
            <person name="Castelle C.J."/>
            <person name="Probst A.J."/>
            <person name="Thomas B.C."/>
            <person name="Singh A."/>
            <person name="Wilkins M.J."/>
            <person name="Karaoz U."/>
            <person name="Brodie E.L."/>
            <person name="Williams K.H."/>
            <person name="Hubbard S.S."/>
            <person name="Banfield J.F."/>
        </authorList>
    </citation>
    <scope>NUCLEOTIDE SEQUENCE [LARGE SCALE GENOMIC DNA]</scope>
</reference>
<protein>
    <submittedName>
        <fullName evidence="1">Uncharacterized protein</fullName>
    </submittedName>
</protein>